<evidence type="ECO:0000259" key="2">
    <source>
        <dbReference type="Pfam" id="PF25922"/>
    </source>
</evidence>
<dbReference type="AlphaFoldDB" id="A0A8U0A829"/>
<feature type="domain" description="DUF7968" evidence="2">
    <location>
        <begin position="10"/>
        <end position="95"/>
    </location>
</feature>
<sequence length="98" mass="10595">MANSQERSSTGDADRITVTYPATASGHIRSPLETDSYRRYLRMSKTGTTSVGEEWEEFVSGGCGSTTDVVLRVAAIEGGDCIGEETKIVFTPRPEMGE</sequence>
<evidence type="ECO:0000313" key="3">
    <source>
        <dbReference type="EMBL" id="UPM44658.1"/>
    </source>
</evidence>
<keyword evidence="4" id="KW-1185">Reference proteome</keyword>
<dbReference type="RefSeq" id="WP_247995312.1">
    <property type="nucleotide sequence ID" value="NZ_CP096021.1"/>
</dbReference>
<evidence type="ECO:0000256" key="1">
    <source>
        <dbReference type="SAM" id="MobiDB-lite"/>
    </source>
</evidence>
<dbReference type="InterPro" id="IPR058274">
    <property type="entry name" value="DUF7968"/>
</dbReference>
<dbReference type="EMBL" id="CP096021">
    <property type="protein sequence ID" value="UPM44658.1"/>
    <property type="molecule type" value="Genomic_DNA"/>
</dbReference>
<organism evidence="3 4">
    <name type="scientific">Halocatena salina</name>
    <dbReference type="NCBI Taxonomy" id="2934340"/>
    <lineage>
        <taxon>Archaea</taxon>
        <taxon>Methanobacteriati</taxon>
        <taxon>Methanobacteriota</taxon>
        <taxon>Stenosarchaea group</taxon>
        <taxon>Halobacteria</taxon>
        <taxon>Halobacteriales</taxon>
        <taxon>Natronomonadaceae</taxon>
        <taxon>Halocatena</taxon>
    </lineage>
</organism>
<evidence type="ECO:0000313" key="4">
    <source>
        <dbReference type="Proteomes" id="UP000831768"/>
    </source>
</evidence>
<geneLocation type="plasmid" evidence="3 4">
    <name>unnamed2</name>
</geneLocation>
<reference evidence="3" key="1">
    <citation type="submission" date="2022-04" db="EMBL/GenBank/DDBJ databases">
        <title>Halocatena sp. nov., isolated from a salt lake.</title>
        <authorList>
            <person name="Cui H.-L."/>
        </authorList>
    </citation>
    <scope>NUCLEOTIDE SEQUENCE</scope>
    <source>
        <strain evidence="3">AD-1</strain>
        <plasmid evidence="3">unnamed2</plasmid>
    </source>
</reference>
<name>A0A8U0A829_9EURY</name>
<accession>A0A8U0A829</accession>
<dbReference type="Pfam" id="PF25922">
    <property type="entry name" value="DUF7968"/>
    <property type="match status" value="1"/>
</dbReference>
<feature type="compositionally biased region" description="Polar residues" evidence="1">
    <location>
        <begin position="1"/>
        <end position="11"/>
    </location>
</feature>
<dbReference type="KEGG" id="haad:MW046_16600"/>
<protein>
    <recommendedName>
        <fullName evidence="2">DUF7968 domain-containing protein</fullName>
    </recommendedName>
</protein>
<gene>
    <name evidence="3" type="ORF">MW046_16600</name>
</gene>
<dbReference type="Proteomes" id="UP000831768">
    <property type="component" value="Plasmid unnamed2"/>
</dbReference>
<feature type="region of interest" description="Disordered" evidence="1">
    <location>
        <begin position="1"/>
        <end position="29"/>
    </location>
</feature>
<dbReference type="GeneID" id="71929701"/>
<keyword evidence="3" id="KW-0614">Plasmid</keyword>
<proteinExistence type="predicted"/>